<dbReference type="InterPro" id="IPR036423">
    <property type="entry name" value="SOD-like_Cu/Zn_dom_sf"/>
</dbReference>
<evidence type="ECO:0000256" key="1">
    <source>
        <dbReference type="SAM" id="SignalP"/>
    </source>
</evidence>
<evidence type="ECO:0000313" key="4">
    <source>
        <dbReference type="Proteomes" id="UP001530377"/>
    </source>
</evidence>
<dbReference type="AlphaFoldDB" id="A0ABD3R3S6"/>
<comment type="caution">
    <text evidence="2">The sequence shown here is derived from an EMBL/GenBank/DDBJ whole genome shotgun (WGS) entry which is preliminary data.</text>
</comment>
<accession>A0ABD3R3S6</accession>
<feature type="signal peptide" evidence="1">
    <location>
        <begin position="1"/>
        <end position="21"/>
    </location>
</feature>
<proteinExistence type="predicted"/>
<evidence type="ECO:0000313" key="2">
    <source>
        <dbReference type="EMBL" id="KAL3807059.1"/>
    </source>
</evidence>
<keyword evidence="4" id="KW-1185">Reference proteome</keyword>
<protein>
    <recommendedName>
        <fullName evidence="5">Superoxide dismutase copper/zinc binding domain-containing protein</fullName>
    </recommendedName>
</protein>
<dbReference type="Gene3D" id="2.60.40.200">
    <property type="entry name" value="Superoxide dismutase, copper/zinc binding domain"/>
    <property type="match status" value="1"/>
</dbReference>
<evidence type="ECO:0000313" key="3">
    <source>
        <dbReference type="EMBL" id="KAL3812014.1"/>
    </source>
</evidence>
<sequence>MKLSRAAVSSLLLVSSGSLVAHPVEEESSSTIHPHLRMAKSDKKKCFEARMAPTNATKSNDGIFYYPSIKGRVKICFDETLQLSQSHPTTTAGVLTLTAQGLINGTIKAPSPGGIHIHKGPNCTTFANQGGHFFNNCTGNTDATGRLKDCDPWYNNVDSIIAPTGTKFTVDKKGKGVANFKFDQGYGYDQTVGKVVVMHLGINATDYSPIRIACGELVPI</sequence>
<feature type="chain" id="PRO_5044724971" description="Superoxide dismutase copper/zinc binding domain-containing protein" evidence="1">
    <location>
        <begin position="22"/>
        <end position="220"/>
    </location>
</feature>
<organism evidence="2 4">
    <name type="scientific">Cyclostephanos tholiformis</name>
    <dbReference type="NCBI Taxonomy" id="382380"/>
    <lineage>
        <taxon>Eukaryota</taxon>
        <taxon>Sar</taxon>
        <taxon>Stramenopiles</taxon>
        <taxon>Ochrophyta</taxon>
        <taxon>Bacillariophyta</taxon>
        <taxon>Coscinodiscophyceae</taxon>
        <taxon>Thalassiosirophycidae</taxon>
        <taxon>Stephanodiscales</taxon>
        <taxon>Stephanodiscaceae</taxon>
        <taxon>Cyclostephanos</taxon>
    </lineage>
</organism>
<evidence type="ECO:0008006" key="5">
    <source>
        <dbReference type="Google" id="ProtNLM"/>
    </source>
</evidence>
<dbReference type="Proteomes" id="UP001530377">
    <property type="component" value="Unassembled WGS sequence"/>
</dbReference>
<dbReference type="EMBL" id="JALLPB020000222">
    <property type="protein sequence ID" value="KAL3812014.1"/>
    <property type="molecule type" value="Genomic_DNA"/>
</dbReference>
<gene>
    <name evidence="3" type="ORF">ACHAXA_001321</name>
    <name evidence="2" type="ORF">ACHAXA_008005</name>
</gene>
<name>A0ABD3R3S6_9STRA</name>
<dbReference type="EMBL" id="JALLPB020000678">
    <property type="protein sequence ID" value="KAL3807059.1"/>
    <property type="molecule type" value="Genomic_DNA"/>
</dbReference>
<keyword evidence="1" id="KW-0732">Signal</keyword>
<reference evidence="2 4" key="1">
    <citation type="submission" date="2024-10" db="EMBL/GenBank/DDBJ databases">
        <title>Updated reference genomes for cyclostephanoid diatoms.</title>
        <authorList>
            <person name="Roberts W.R."/>
            <person name="Alverson A.J."/>
        </authorList>
    </citation>
    <scope>NUCLEOTIDE SEQUENCE [LARGE SCALE GENOMIC DNA]</scope>
    <source>
        <strain evidence="2 4">AJA228-03</strain>
    </source>
</reference>